<reference evidence="1 2" key="1">
    <citation type="journal article" date="2024" name="G3 (Bethesda)">
        <title>Genome assembly of Hibiscus sabdariffa L. provides insights into metabolisms of medicinal natural products.</title>
        <authorList>
            <person name="Kim T."/>
        </authorList>
    </citation>
    <scope>NUCLEOTIDE SEQUENCE [LARGE SCALE GENOMIC DNA]</scope>
    <source>
        <strain evidence="1">TK-2024</strain>
        <tissue evidence="1">Old leaves</tissue>
    </source>
</reference>
<gene>
    <name evidence="1" type="ORF">V6N12_028573</name>
</gene>
<sequence>MLILNRASLFKGGLWDQVALAVSSCVRGGGLLQQAPISCCRSGRFEQGGQSPVPKAIACHLTFVGSNVWPSLIAAVGLVDSCGNQRLATGGC</sequence>
<name>A0ABR2F687_9ROSI</name>
<evidence type="ECO:0000313" key="1">
    <source>
        <dbReference type="EMBL" id="KAK8572520.1"/>
    </source>
</evidence>
<proteinExistence type="predicted"/>
<protein>
    <submittedName>
        <fullName evidence="1">Uncharacterized protein</fullName>
    </submittedName>
</protein>
<keyword evidence="2" id="KW-1185">Reference proteome</keyword>
<accession>A0ABR2F687</accession>
<evidence type="ECO:0000313" key="2">
    <source>
        <dbReference type="Proteomes" id="UP001472677"/>
    </source>
</evidence>
<dbReference type="EMBL" id="JBBPBM010000008">
    <property type="protein sequence ID" value="KAK8572520.1"/>
    <property type="molecule type" value="Genomic_DNA"/>
</dbReference>
<comment type="caution">
    <text evidence="1">The sequence shown here is derived from an EMBL/GenBank/DDBJ whole genome shotgun (WGS) entry which is preliminary data.</text>
</comment>
<dbReference type="Proteomes" id="UP001472677">
    <property type="component" value="Unassembled WGS sequence"/>
</dbReference>
<organism evidence="1 2">
    <name type="scientific">Hibiscus sabdariffa</name>
    <name type="common">roselle</name>
    <dbReference type="NCBI Taxonomy" id="183260"/>
    <lineage>
        <taxon>Eukaryota</taxon>
        <taxon>Viridiplantae</taxon>
        <taxon>Streptophyta</taxon>
        <taxon>Embryophyta</taxon>
        <taxon>Tracheophyta</taxon>
        <taxon>Spermatophyta</taxon>
        <taxon>Magnoliopsida</taxon>
        <taxon>eudicotyledons</taxon>
        <taxon>Gunneridae</taxon>
        <taxon>Pentapetalae</taxon>
        <taxon>rosids</taxon>
        <taxon>malvids</taxon>
        <taxon>Malvales</taxon>
        <taxon>Malvaceae</taxon>
        <taxon>Malvoideae</taxon>
        <taxon>Hibiscus</taxon>
    </lineage>
</organism>